<keyword evidence="2" id="KW-0560">Oxidoreductase</keyword>
<keyword evidence="2" id="KW-0503">Monooxygenase</keyword>
<reference evidence="3" key="1">
    <citation type="journal article" date="2019" name="Int. J. Syst. Evol. Microbiol.">
        <title>The Global Catalogue of Microorganisms (GCM) 10K type strain sequencing project: providing services to taxonomists for standard genome sequencing and annotation.</title>
        <authorList>
            <consortium name="The Broad Institute Genomics Platform"/>
            <consortium name="The Broad Institute Genome Sequencing Center for Infectious Disease"/>
            <person name="Wu L."/>
            <person name="Ma J."/>
        </authorList>
    </citation>
    <scope>NUCLEOTIDE SEQUENCE [LARGE SCALE GENOMIC DNA]</scope>
    <source>
        <strain evidence="3">JCM 16014</strain>
    </source>
</reference>
<comment type="caution">
    <text evidence="2">The sequence shown here is derived from an EMBL/GenBank/DDBJ whole genome shotgun (WGS) entry which is preliminary data.</text>
</comment>
<evidence type="ECO:0000313" key="3">
    <source>
        <dbReference type="Proteomes" id="UP001500751"/>
    </source>
</evidence>
<evidence type="ECO:0000256" key="1">
    <source>
        <dbReference type="SAM" id="MobiDB-lite"/>
    </source>
</evidence>
<dbReference type="PANTHER" id="PTHR32332">
    <property type="entry name" value="2-NITROPROPANE DIOXYGENASE"/>
    <property type="match status" value="1"/>
</dbReference>
<dbReference type="GO" id="GO:0004497">
    <property type="term" value="F:monooxygenase activity"/>
    <property type="evidence" value="ECO:0007669"/>
    <property type="project" value="UniProtKB-KW"/>
</dbReference>
<dbReference type="Pfam" id="PF03060">
    <property type="entry name" value="NMO"/>
    <property type="match status" value="1"/>
</dbReference>
<dbReference type="InterPro" id="IPR013785">
    <property type="entry name" value="Aldolase_TIM"/>
</dbReference>
<proteinExistence type="predicted"/>
<dbReference type="PANTHER" id="PTHR32332:SF33">
    <property type="entry name" value="NITRONATE MONOOXYGENASE DOMAIN-CONTAINING PROTEIN"/>
    <property type="match status" value="1"/>
</dbReference>
<protein>
    <submittedName>
        <fullName evidence="2">Nitronate monooxygenase</fullName>
    </submittedName>
</protein>
<dbReference type="SUPFAM" id="SSF51412">
    <property type="entry name" value="Inosine monophosphate dehydrogenase (IMPDH)"/>
    <property type="match status" value="1"/>
</dbReference>
<dbReference type="Proteomes" id="UP001500751">
    <property type="component" value="Unassembled WGS sequence"/>
</dbReference>
<gene>
    <name evidence="2" type="ORF">GCM10009839_07040</name>
</gene>
<feature type="region of interest" description="Disordered" evidence="1">
    <location>
        <begin position="259"/>
        <end position="283"/>
    </location>
</feature>
<accession>A0ABN2TML1</accession>
<dbReference type="EMBL" id="BAAAQN010000003">
    <property type="protein sequence ID" value="GAA2014606.1"/>
    <property type="molecule type" value="Genomic_DNA"/>
</dbReference>
<dbReference type="Gene3D" id="3.20.20.70">
    <property type="entry name" value="Aldolase class I"/>
    <property type="match status" value="1"/>
</dbReference>
<organism evidence="2 3">
    <name type="scientific">Catenulispora yoronensis</name>
    <dbReference type="NCBI Taxonomy" id="450799"/>
    <lineage>
        <taxon>Bacteria</taxon>
        <taxon>Bacillati</taxon>
        <taxon>Actinomycetota</taxon>
        <taxon>Actinomycetes</taxon>
        <taxon>Catenulisporales</taxon>
        <taxon>Catenulisporaceae</taxon>
        <taxon>Catenulispora</taxon>
    </lineage>
</organism>
<dbReference type="RefSeq" id="WP_344664007.1">
    <property type="nucleotide sequence ID" value="NZ_BAAAQN010000003.1"/>
</dbReference>
<sequence>MHRSSALLAIIQGGMGVGVSQWPLARAVGRTGQLGVVSGVALDGLLARRLQRGDPGGHLREALARFPAPDVARRILDRYYVPGGIGADRPYRPVPRLRLGANRAAVELIVAGNFVEVFLAKQGHQGPIGVNYLEKIQMAAPAALYGAMLAGVDYVLVGAGIPSEYPRLLDALSRHSAVELPIAVSGSAPATLAPATPATATTSTVAFDPAAILGPSATAETDEPLRRPQLLAIISSAILAVRLARDPLTRPDGFVLETAAAGGHSAPPRGKPPLSPTGEPVYGPRDEIDVAKVAALGLPFWLAGGFATAEGLAAARAAGAAGIQVGSAFALCEESGIDPDLKQQLLARAQAGTLTIRNDPAASPTGFPFKTARLPDTLTDESVYAARPRLCDLGYLRTPYLGDNGRVGYRCPAEPVDDYLAKGGAAEDTVGRKCLCNALMATVGLGQHRRDGYQEPALATLGQSLDFLPGLLSADAAGYRAEDVVAHLLRP</sequence>
<name>A0ABN2TML1_9ACTN</name>
<keyword evidence="3" id="KW-1185">Reference proteome</keyword>
<evidence type="ECO:0000313" key="2">
    <source>
        <dbReference type="EMBL" id="GAA2014606.1"/>
    </source>
</evidence>